<evidence type="ECO:0000256" key="5">
    <source>
        <dbReference type="ARBA" id="ARBA00022603"/>
    </source>
</evidence>
<evidence type="ECO:0000256" key="6">
    <source>
        <dbReference type="ARBA" id="ARBA00022679"/>
    </source>
</evidence>
<comment type="caution">
    <text evidence="12">The sequence shown here is derived from an EMBL/GenBank/DDBJ whole genome shotgun (WGS) entry which is preliminary data.</text>
</comment>
<keyword evidence="5" id="KW-0489">Methyltransferase</keyword>
<accession>A0A9P6TXW7</accession>
<dbReference type="EMBL" id="JAAAJA010000637">
    <property type="protein sequence ID" value="KAG0250895.1"/>
    <property type="molecule type" value="Genomic_DNA"/>
</dbReference>
<evidence type="ECO:0000313" key="13">
    <source>
        <dbReference type="Proteomes" id="UP000726737"/>
    </source>
</evidence>
<evidence type="ECO:0000256" key="7">
    <source>
        <dbReference type="ARBA" id="ARBA00022694"/>
    </source>
</evidence>
<proteinExistence type="inferred from homology"/>
<evidence type="ECO:0000256" key="10">
    <source>
        <dbReference type="SAM" id="MobiDB-lite"/>
    </source>
</evidence>
<evidence type="ECO:0000256" key="8">
    <source>
        <dbReference type="ARBA" id="ARBA00023242"/>
    </source>
</evidence>
<dbReference type="PANTHER" id="PTHR22809:SF11">
    <property type="entry name" value="TRNA N(3)-METHYLCYTIDINE METHYLTRANSFERASE METTL2"/>
    <property type="match status" value="1"/>
</dbReference>
<feature type="region of interest" description="Disordered" evidence="10">
    <location>
        <begin position="390"/>
        <end position="425"/>
    </location>
</feature>
<dbReference type="CDD" id="cd02440">
    <property type="entry name" value="AdoMet_MTases"/>
    <property type="match status" value="1"/>
</dbReference>
<dbReference type="Proteomes" id="UP000726737">
    <property type="component" value="Unassembled WGS sequence"/>
</dbReference>
<dbReference type="Gene3D" id="3.40.50.150">
    <property type="entry name" value="Vaccinia Virus protein VP39"/>
    <property type="match status" value="1"/>
</dbReference>
<dbReference type="OrthoDB" id="417697at2759"/>
<keyword evidence="6" id="KW-0808">Transferase</keyword>
<dbReference type="PANTHER" id="PTHR22809">
    <property type="entry name" value="METHYLTRANSFERASE-RELATED"/>
    <property type="match status" value="1"/>
</dbReference>
<name>A0A9P6TXW7_9FUNG</name>
<gene>
    <name evidence="12" type="ORF">BG011_007991</name>
</gene>
<dbReference type="InterPro" id="IPR026113">
    <property type="entry name" value="METTL2/6/8-like"/>
</dbReference>
<sequence length="458" mass="51292">METAEMNATSKEAQQTELKGTQDSAVDVTPSKRSSELAAEEDKVSVKKQEVETSVEGVKAAEKVQENEGDGAQKDIKETSSSTENKKKESSSRDVKTPDSKPFGGRILTDETAVFEQNAWDHAPWGEEQEQHALNEVARQQRDPVPEELIETYHAEASQNWNKFYAKNENRFFKDRHWLRIEFPELFHMVEADAGEKNVMEIGCGAGNTMFPMLIESKNPKLFVYGCDFSSTAVEVVKGNRAYDETRSKAFVWDLGSDDIPPEVEPESMDVLVLIFVLSALHPDKWEQAMNNLYKLLKPGGLIVFRDYGRYDMAQLRFKKNRLLSDNFYVRGDGTRVYFFDSEEIVKLFGSKFTIEQNAVDRRLIVNRLRKVKMYRVWLQGKFRKPLAGEAPGAPPATVVTTSDTSSVNASDNPVDTTLSLDTPADSPVIVSKATLDAATTVSTEKEAIEATAGDKST</sequence>
<keyword evidence="8" id="KW-0539">Nucleus</keyword>
<comment type="subcellular location">
    <subcellularLocation>
        <location evidence="2">Cytoplasm</location>
    </subcellularLocation>
    <subcellularLocation>
        <location evidence="1">Nucleus</location>
    </subcellularLocation>
</comment>
<dbReference type="FunFam" id="3.40.50.150:FF:000279">
    <property type="entry name" value="Methyltransferase-like protein"/>
    <property type="match status" value="1"/>
</dbReference>
<evidence type="ECO:0000313" key="12">
    <source>
        <dbReference type="EMBL" id="KAG0250895.1"/>
    </source>
</evidence>
<dbReference type="InterPro" id="IPR013217">
    <property type="entry name" value="Methyltransf_12"/>
</dbReference>
<feature type="domain" description="Methyltransferase type 12" evidence="11">
    <location>
        <begin position="200"/>
        <end position="303"/>
    </location>
</feature>
<comment type="catalytic activity">
    <reaction evidence="9">
        <text>cytidine(32) in tRNA(Ser) + S-adenosyl-L-methionine = N(3)-methylcytidine(32) in tRNA(Ser) + S-adenosyl-L-homocysteine + H(+)</text>
        <dbReference type="Rhea" id="RHEA:50956"/>
        <dbReference type="Rhea" id="RHEA-COMP:12849"/>
        <dbReference type="Rhea" id="RHEA-COMP:12851"/>
        <dbReference type="ChEBI" id="CHEBI:15378"/>
        <dbReference type="ChEBI" id="CHEBI:57856"/>
        <dbReference type="ChEBI" id="CHEBI:59789"/>
        <dbReference type="ChEBI" id="CHEBI:74894"/>
        <dbReference type="ChEBI" id="CHEBI:82748"/>
    </reaction>
    <physiologicalReaction direction="left-to-right" evidence="9">
        <dbReference type="Rhea" id="RHEA:50957"/>
    </physiologicalReaction>
</comment>
<dbReference type="GO" id="GO:0052735">
    <property type="term" value="F:tRNA (cytidine-3-)-methyltransferase activity"/>
    <property type="evidence" value="ECO:0007669"/>
    <property type="project" value="UniProtKB-ARBA"/>
</dbReference>
<keyword evidence="13" id="KW-1185">Reference proteome</keyword>
<dbReference type="AlphaFoldDB" id="A0A9P6TXW7"/>
<evidence type="ECO:0000256" key="1">
    <source>
        <dbReference type="ARBA" id="ARBA00004123"/>
    </source>
</evidence>
<dbReference type="InterPro" id="IPR029063">
    <property type="entry name" value="SAM-dependent_MTases_sf"/>
</dbReference>
<comment type="similarity">
    <text evidence="3">Belongs to the methyltransferase superfamily. METL family.</text>
</comment>
<evidence type="ECO:0000256" key="4">
    <source>
        <dbReference type="ARBA" id="ARBA00022490"/>
    </source>
</evidence>
<feature type="compositionally biased region" description="Basic and acidic residues" evidence="10">
    <location>
        <begin position="59"/>
        <end position="99"/>
    </location>
</feature>
<feature type="compositionally biased region" description="Low complexity" evidence="10">
    <location>
        <begin position="390"/>
        <end position="413"/>
    </location>
</feature>
<feature type="compositionally biased region" description="Polar residues" evidence="10">
    <location>
        <begin position="1"/>
        <end position="24"/>
    </location>
</feature>
<dbReference type="GO" id="GO:0005737">
    <property type="term" value="C:cytoplasm"/>
    <property type="evidence" value="ECO:0007669"/>
    <property type="project" value="UniProtKB-SubCell"/>
</dbReference>
<dbReference type="GO" id="GO:0005634">
    <property type="term" value="C:nucleus"/>
    <property type="evidence" value="ECO:0007669"/>
    <property type="project" value="UniProtKB-SubCell"/>
</dbReference>
<dbReference type="GO" id="GO:0030488">
    <property type="term" value="P:tRNA methylation"/>
    <property type="evidence" value="ECO:0007669"/>
    <property type="project" value="UniProtKB-ARBA"/>
</dbReference>
<protein>
    <recommendedName>
        <fullName evidence="11">Methyltransferase type 12 domain-containing protein</fullName>
    </recommendedName>
</protein>
<dbReference type="Pfam" id="PF08242">
    <property type="entry name" value="Methyltransf_12"/>
    <property type="match status" value="1"/>
</dbReference>
<reference evidence="12" key="1">
    <citation type="journal article" date="2020" name="Fungal Divers.">
        <title>Resolving the Mortierellaceae phylogeny through synthesis of multi-gene phylogenetics and phylogenomics.</title>
        <authorList>
            <person name="Vandepol N."/>
            <person name="Liber J."/>
            <person name="Desiro A."/>
            <person name="Na H."/>
            <person name="Kennedy M."/>
            <person name="Barry K."/>
            <person name="Grigoriev I.V."/>
            <person name="Miller A.N."/>
            <person name="O'Donnell K."/>
            <person name="Stajich J.E."/>
            <person name="Bonito G."/>
        </authorList>
    </citation>
    <scope>NUCLEOTIDE SEQUENCE</scope>
    <source>
        <strain evidence="12">KOD948</strain>
    </source>
</reference>
<organism evidence="12 13">
    <name type="scientific">Mortierella polycephala</name>
    <dbReference type="NCBI Taxonomy" id="41804"/>
    <lineage>
        <taxon>Eukaryota</taxon>
        <taxon>Fungi</taxon>
        <taxon>Fungi incertae sedis</taxon>
        <taxon>Mucoromycota</taxon>
        <taxon>Mortierellomycotina</taxon>
        <taxon>Mortierellomycetes</taxon>
        <taxon>Mortierellales</taxon>
        <taxon>Mortierellaceae</taxon>
        <taxon>Mortierella</taxon>
    </lineage>
</organism>
<feature type="region of interest" description="Disordered" evidence="10">
    <location>
        <begin position="1"/>
        <end position="106"/>
    </location>
</feature>
<evidence type="ECO:0000259" key="11">
    <source>
        <dbReference type="Pfam" id="PF08242"/>
    </source>
</evidence>
<dbReference type="SUPFAM" id="SSF53335">
    <property type="entry name" value="S-adenosyl-L-methionine-dependent methyltransferases"/>
    <property type="match status" value="1"/>
</dbReference>
<keyword evidence="4" id="KW-0963">Cytoplasm</keyword>
<keyword evidence="7" id="KW-0819">tRNA processing</keyword>
<evidence type="ECO:0000256" key="9">
    <source>
        <dbReference type="ARBA" id="ARBA00050646"/>
    </source>
</evidence>
<evidence type="ECO:0000256" key="2">
    <source>
        <dbReference type="ARBA" id="ARBA00004496"/>
    </source>
</evidence>
<feature type="compositionally biased region" description="Basic and acidic residues" evidence="10">
    <location>
        <begin position="40"/>
        <end position="51"/>
    </location>
</feature>
<evidence type="ECO:0000256" key="3">
    <source>
        <dbReference type="ARBA" id="ARBA00009725"/>
    </source>
</evidence>